<dbReference type="Gene3D" id="1.10.10.10">
    <property type="entry name" value="Winged helix-like DNA-binding domain superfamily/Winged helix DNA-binding domain"/>
    <property type="match status" value="1"/>
</dbReference>
<dbReference type="SUPFAM" id="SSF46785">
    <property type="entry name" value="Winged helix' DNA-binding domain"/>
    <property type="match status" value="1"/>
</dbReference>
<keyword evidence="1" id="KW-0678">Repressor</keyword>
<sequence length="232" mass="25704">MLDDRKQTLLQSVIEEYVKTAQPVGSTLIANKYMSELSSPTIRNEMQELEKEGFITQPHTSAGRIPTEAGYRFYIENLGDRDVSAVHQRSLEHAYGRDASHASGGKDERIKSVAKKAAELSQNATVVAFSPNDAYYTGLSNLFSKPEYERHDLVVNMSQVIDHLDKVMSKISQRLDDDISVLLGSDNPFGQECGLVMTLAKGGLVFGILGPMRMDYGQSIGLVRYVKGLIEK</sequence>
<dbReference type="SUPFAM" id="SSF55781">
    <property type="entry name" value="GAF domain-like"/>
    <property type="match status" value="1"/>
</dbReference>
<protein>
    <recommendedName>
        <fullName evidence="5">Heat-inducible transcription repressor HrcA C-terminal domain-containing protein</fullName>
    </recommendedName>
</protein>
<dbReference type="Gene3D" id="3.30.450.40">
    <property type="match status" value="1"/>
</dbReference>
<dbReference type="EMBL" id="MHKO01000033">
    <property type="protein sequence ID" value="OGY91927.1"/>
    <property type="molecule type" value="Genomic_DNA"/>
</dbReference>
<evidence type="ECO:0000313" key="7">
    <source>
        <dbReference type="Proteomes" id="UP000178109"/>
    </source>
</evidence>
<dbReference type="InterPro" id="IPR036390">
    <property type="entry name" value="WH_DNA-bd_sf"/>
</dbReference>
<comment type="caution">
    <text evidence="6">The sequence shown here is derived from an EMBL/GenBank/DDBJ whole genome shotgun (WGS) entry which is preliminary data.</text>
</comment>
<dbReference type="PANTHER" id="PTHR34824">
    <property type="entry name" value="HEAT-INDUCIBLE TRANSCRIPTION REPRESSOR HRCA"/>
    <property type="match status" value="1"/>
</dbReference>
<evidence type="ECO:0000256" key="1">
    <source>
        <dbReference type="ARBA" id="ARBA00022491"/>
    </source>
</evidence>
<evidence type="ECO:0000256" key="3">
    <source>
        <dbReference type="ARBA" id="ARBA00023016"/>
    </source>
</evidence>
<evidence type="ECO:0000259" key="5">
    <source>
        <dbReference type="Pfam" id="PF01628"/>
    </source>
</evidence>
<evidence type="ECO:0000313" key="6">
    <source>
        <dbReference type="EMBL" id="OGY91927.1"/>
    </source>
</evidence>
<dbReference type="STRING" id="1798553.A3H70_02165"/>
<name>A0A1G2BUJ8_9BACT</name>
<gene>
    <name evidence="6" type="ORF">A3H70_02165</name>
</gene>
<dbReference type="InterPro" id="IPR021153">
    <property type="entry name" value="HrcA_C"/>
</dbReference>
<dbReference type="InterPro" id="IPR029016">
    <property type="entry name" value="GAF-like_dom_sf"/>
</dbReference>
<evidence type="ECO:0000256" key="4">
    <source>
        <dbReference type="ARBA" id="ARBA00023163"/>
    </source>
</evidence>
<dbReference type="AlphaFoldDB" id="A0A1G2BUJ8"/>
<organism evidence="6 7">
    <name type="scientific">Candidatus Komeilibacteria bacterium RIFCSPLOWO2_02_FULL_48_11</name>
    <dbReference type="NCBI Taxonomy" id="1798553"/>
    <lineage>
        <taxon>Bacteria</taxon>
        <taxon>Candidatus Komeiliibacteriota</taxon>
    </lineage>
</organism>
<dbReference type="GO" id="GO:0003677">
    <property type="term" value="F:DNA binding"/>
    <property type="evidence" value="ECO:0007669"/>
    <property type="project" value="InterPro"/>
</dbReference>
<proteinExistence type="predicted"/>
<accession>A0A1G2BUJ8</accession>
<keyword evidence="4" id="KW-0804">Transcription</keyword>
<dbReference type="InterPro" id="IPR036388">
    <property type="entry name" value="WH-like_DNA-bd_sf"/>
</dbReference>
<reference evidence="6 7" key="1">
    <citation type="journal article" date="2016" name="Nat. Commun.">
        <title>Thousands of microbial genomes shed light on interconnected biogeochemical processes in an aquifer system.</title>
        <authorList>
            <person name="Anantharaman K."/>
            <person name="Brown C.T."/>
            <person name="Hug L.A."/>
            <person name="Sharon I."/>
            <person name="Castelle C.J."/>
            <person name="Probst A.J."/>
            <person name="Thomas B.C."/>
            <person name="Singh A."/>
            <person name="Wilkins M.J."/>
            <person name="Karaoz U."/>
            <person name="Brodie E.L."/>
            <person name="Williams K.H."/>
            <person name="Hubbard S.S."/>
            <person name="Banfield J.F."/>
        </authorList>
    </citation>
    <scope>NUCLEOTIDE SEQUENCE [LARGE SCALE GENOMIC DNA]</scope>
</reference>
<dbReference type="Proteomes" id="UP000178109">
    <property type="component" value="Unassembled WGS sequence"/>
</dbReference>
<dbReference type="Pfam" id="PF01628">
    <property type="entry name" value="HrcA"/>
    <property type="match status" value="1"/>
</dbReference>
<dbReference type="GO" id="GO:0045892">
    <property type="term" value="P:negative regulation of DNA-templated transcription"/>
    <property type="evidence" value="ECO:0007669"/>
    <property type="project" value="TreeGrafter"/>
</dbReference>
<dbReference type="PANTHER" id="PTHR34824:SF1">
    <property type="entry name" value="HEAT-INDUCIBLE TRANSCRIPTION REPRESSOR HRCA"/>
    <property type="match status" value="1"/>
</dbReference>
<keyword evidence="3" id="KW-0346">Stress response</keyword>
<feature type="domain" description="Heat-inducible transcription repressor HrcA C-terminal" evidence="5">
    <location>
        <begin position="107"/>
        <end position="220"/>
    </location>
</feature>
<dbReference type="InterPro" id="IPR002571">
    <property type="entry name" value="HrcA"/>
</dbReference>
<evidence type="ECO:0000256" key="2">
    <source>
        <dbReference type="ARBA" id="ARBA00023015"/>
    </source>
</evidence>
<keyword evidence="2" id="KW-0805">Transcription regulation</keyword>